<dbReference type="PROSITE" id="PS50902">
    <property type="entry name" value="FLAVODOXIN_LIKE"/>
    <property type="match status" value="1"/>
</dbReference>
<dbReference type="EMBL" id="CP000812">
    <property type="protein sequence ID" value="ABV34055.1"/>
    <property type="molecule type" value="Genomic_DNA"/>
</dbReference>
<dbReference type="GO" id="GO:0009055">
    <property type="term" value="F:electron transfer activity"/>
    <property type="evidence" value="ECO:0007669"/>
    <property type="project" value="InterPro"/>
</dbReference>
<organism evidence="3 4">
    <name type="scientific">Pseudothermotoga lettingae (strain ATCC BAA-301 / DSM 14385 / NBRC 107922 / TMO)</name>
    <name type="common">Thermotoga lettingae</name>
    <dbReference type="NCBI Taxonomy" id="416591"/>
    <lineage>
        <taxon>Bacteria</taxon>
        <taxon>Thermotogati</taxon>
        <taxon>Thermotogota</taxon>
        <taxon>Thermotogae</taxon>
        <taxon>Thermotogales</taxon>
        <taxon>Thermotogaceae</taxon>
        <taxon>Pseudothermotoga</taxon>
    </lineage>
</organism>
<proteinExistence type="inferred from homology"/>
<dbReference type="KEGG" id="tle:Tlet_1499"/>
<dbReference type="Gene3D" id="3.40.50.360">
    <property type="match status" value="1"/>
</dbReference>
<name>A8F7C1_PSELT</name>
<dbReference type="GO" id="GO:0010181">
    <property type="term" value="F:FMN binding"/>
    <property type="evidence" value="ECO:0007669"/>
    <property type="project" value="InterPro"/>
</dbReference>
<dbReference type="HOGENOM" id="CLU_017490_1_0_0"/>
<dbReference type="Pfam" id="PF19583">
    <property type="entry name" value="ODP"/>
    <property type="match status" value="1"/>
</dbReference>
<dbReference type="Proteomes" id="UP000002016">
    <property type="component" value="Chromosome"/>
</dbReference>
<evidence type="ECO:0000259" key="2">
    <source>
        <dbReference type="PROSITE" id="PS50902"/>
    </source>
</evidence>
<dbReference type="InterPro" id="IPR001279">
    <property type="entry name" value="Metallo-B-lactamas"/>
</dbReference>
<dbReference type="InterPro" id="IPR045761">
    <property type="entry name" value="ODP_dom"/>
</dbReference>
<dbReference type="SUPFAM" id="SSF56281">
    <property type="entry name" value="Metallo-hydrolase/oxidoreductase"/>
    <property type="match status" value="1"/>
</dbReference>
<evidence type="ECO:0000256" key="1">
    <source>
        <dbReference type="ARBA" id="ARBA00007121"/>
    </source>
</evidence>
<dbReference type="RefSeq" id="WP_012003531.1">
    <property type="nucleotide sequence ID" value="NC_009828.1"/>
</dbReference>
<dbReference type="STRING" id="416591.Tlet_1499"/>
<dbReference type="InterPro" id="IPR008254">
    <property type="entry name" value="Flavodoxin/NO_synth"/>
</dbReference>
<dbReference type="PANTHER" id="PTHR43717">
    <property type="entry name" value="ANAEROBIC NITRIC OXIDE REDUCTASE FLAVORUBREDOXIN"/>
    <property type="match status" value="1"/>
</dbReference>
<feature type="domain" description="Flavodoxin-like" evidence="2">
    <location>
        <begin position="256"/>
        <end position="393"/>
    </location>
</feature>
<reference evidence="3 4" key="1">
    <citation type="submission" date="2007-08" db="EMBL/GenBank/DDBJ databases">
        <title>Complete sequence of Thermotoga lettingae TMO.</title>
        <authorList>
            <consortium name="US DOE Joint Genome Institute"/>
            <person name="Copeland A."/>
            <person name="Lucas S."/>
            <person name="Lapidus A."/>
            <person name="Barry K."/>
            <person name="Glavina del Rio T."/>
            <person name="Dalin E."/>
            <person name="Tice H."/>
            <person name="Pitluck S."/>
            <person name="Foster B."/>
            <person name="Bruce D."/>
            <person name="Schmutz J."/>
            <person name="Larimer F."/>
            <person name="Land M."/>
            <person name="Hauser L."/>
            <person name="Kyrpides N."/>
            <person name="Mikhailova N."/>
            <person name="Nelson K."/>
            <person name="Gogarten J.P."/>
            <person name="Noll K."/>
            <person name="Richardson P."/>
        </authorList>
    </citation>
    <scope>NUCLEOTIDE SEQUENCE [LARGE SCALE GENOMIC DNA]</scope>
    <source>
        <strain evidence="4">ATCC BAA-301 / DSM 14385 / NBRC 107922 / TMO</strain>
    </source>
</reference>
<dbReference type="AlphaFoldDB" id="A8F7C1"/>
<sequence length="400" mass="45647">MRAVEIKPDVYWVGVNDRFTHLFEGFWPIGEEGISYNAYLLKDEKNVLIDLAKSIKTDEFFEQIEEIIPVSKINYVVINHMEPDHTGILTVLKKIAPNVEILISEKGANLLKAFYHIDNKVRIVKDQQEINIGKKTLRFYYTPYVHWPETMMTYEINHKILFSCDGFGGYGVLRGTIFDDECSEKDFYLKEMLRYYTNIVATFSRPVLKAIEKLKSVPIEVIAPSHGLIWRKQPDLVVNLYKKWAEYASQPSEKGVTLLYGSMYGNTERFMSSVLKGLSQTGIPVEVFNVAETHVSYILASLWKYRGVIIGAPTYEGSLFPPMAETLEVSSIKHVQFKTAAIFGSYGWSGGASKRAKEIAEALKWQIVDVYDFNGGPTEEDLKRAEKLGFDFAQKILNQP</sequence>
<dbReference type="PANTHER" id="PTHR43717:SF1">
    <property type="entry name" value="ANAEROBIC NITRIC OXIDE REDUCTASE FLAVORUBREDOXIN"/>
    <property type="match status" value="1"/>
</dbReference>
<dbReference type="InterPro" id="IPR029039">
    <property type="entry name" value="Flavoprotein-like_sf"/>
</dbReference>
<dbReference type="OrthoDB" id="9807946at2"/>
<dbReference type="CDD" id="cd07709">
    <property type="entry name" value="flavodiiron_proteins_MBL-fold"/>
    <property type="match status" value="1"/>
</dbReference>
<accession>A8F7C1</accession>
<dbReference type="InterPro" id="IPR036866">
    <property type="entry name" value="RibonucZ/Hydroxyglut_hydro"/>
</dbReference>
<dbReference type="PIRSF" id="PIRSF005243">
    <property type="entry name" value="ROO"/>
    <property type="match status" value="1"/>
</dbReference>
<comment type="similarity">
    <text evidence="1">In the N-terminal section; belongs to the zinc metallo-hydrolase group 3 family.</text>
</comment>
<dbReference type="Pfam" id="PF00258">
    <property type="entry name" value="Flavodoxin_1"/>
    <property type="match status" value="1"/>
</dbReference>
<dbReference type="GO" id="GO:0046872">
    <property type="term" value="F:metal ion binding"/>
    <property type="evidence" value="ECO:0007669"/>
    <property type="project" value="InterPro"/>
</dbReference>
<gene>
    <name evidence="3" type="ordered locus">Tlet_1499</name>
</gene>
<dbReference type="GO" id="GO:0016491">
    <property type="term" value="F:oxidoreductase activity"/>
    <property type="evidence" value="ECO:0007669"/>
    <property type="project" value="InterPro"/>
</dbReference>
<reference evidence="3 4" key="2">
    <citation type="journal article" date="2009" name="Proc. Natl. Acad. Sci. U.S.A.">
        <title>On the chimeric nature, thermophilic origin, and phylogenetic placement of the Thermotogales.</title>
        <authorList>
            <person name="Zhaxybayeva O."/>
            <person name="Swithers K.S."/>
            <person name="Lapierre P."/>
            <person name="Fournier G.P."/>
            <person name="Bickhart D.M."/>
            <person name="DeBoy R.T."/>
            <person name="Nelson K.E."/>
            <person name="Nesbo C.L."/>
            <person name="Doolittle W.F."/>
            <person name="Gogarten J.P."/>
            <person name="Noll K.M."/>
        </authorList>
    </citation>
    <scope>NUCLEOTIDE SEQUENCE [LARGE SCALE GENOMIC DNA]</scope>
    <source>
        <strain evidence="4">ATCC BAA-301 / DSM 14385 / NBRC 107922 / TMO</strain>
    </source>
</reference>
<keyword evidence="4" id="KW-1185">Reference proteome</keyword>
<dbReference type="InterPro" id="IPR016440">
    <property type="entry name" value="Rubredoxin-O_OxRdtase"/>
</dbReference>
<dbReference type="Gene3D" id="3.60.15.10">
    <property type="entry name" value="Ribonuclease Z/Hydroxyacylglutathione hydrolase-like"/>
    <property type="match status" value="1"/>
</dbReference>
<dbReference type="eggNOG" id="COG0426">
    <property type="taxonomic scope" value="Bacteria"/>
</dbReference>
<dbReference type="SUPFAM" id="SSF52218">
    <property type="entry name" value="Flavoproteins"/>
    <property type="match status" value="1"/>
</dbReference>
<evidence type="ECO:0000313" key="3">
    <source>
        <dbReference type="EMBL" id="ABV34055.1"/>
    </source>
</evidence>
<dbReference type="SMART" id="SM00849">
    <property type="entry name" value="Lactamase_B"/>
    <property type="match status" value="1"/>
</dbReference>
<evidence type="ECO:0000313" key="4">
    <source>
        <dbReference type="Proteomes" id="UP000002016"/>
    </source>
</evidence>
<protein>
    <submittedName>
        <fullName evidence="3">Beta-lactamase domain protein</fullName>
    </submittedName>
</protein>